<comment type="caution">
    <text evidence="1">The sequence shown here is derived from an EMBL/GenBank/DDBJ whole genome shotgun (WGS) entry which is preliminary data.</text>
</comment>
<accession>A0AAV6H2T2</accession>
<keyword evidence="2" id="KW-1185">Reference proteome</keyword>
<proteinExistence type="predicted"/>
<dbReference type="EMBL" id="JADWDJ010000005">
    <property type="protein sequence ID" value="KAG5281445.1"/>
    <property type="molecule type" value="Genomic_DNA"/>
</dbReference>
<reference evidence="1" key="1">
    <citation type="submission" date="2020-10" db="EMBL/GenBank/DDBJ databases">
        <title>Chromosome-scale genome assembly of the Allis shad, Alosa alosa.</title>
        <authorList>
            <person name="Margot Z."/>
            <person name="Christophe K."/>
            <person name="Cabau C."/>
            <person name="Louis A."/>
            <person name="Berthelot C."/>
            <person name="Parey E."/>
            <person name="Roest Crollius H."/>
            <person name="Montfort J."/>
            <person name="Robinson-Rechavi M."/>
            <person name="Bucao C."/>
            <person name="Bouchez O."/>
            <person name="Gislard M."/>
            <person name="Lluch J."/>
            <person name="Milhes M."/>
            <person name="Lampietro C."/>
            <person name="Lopez Roques C."/>
            <person name="Donnadieu C."/>
            <person name="Braasch I."/>
            <person name="Desvignes T."/>
            <person name="Postlethwait J."/>
            <person name="Bobe J."/>
            <person name="Guiguen Y."/>
        </authorList>
    </citation>
    <scope>NUCLEOTIDE SEQUENCE</scope>
    <source>
        <strain evidence="1">M-15738</strain>
        <tissue evidence="1">Blood</tissue>
    </source>
</reference>
<protein>
    <submittedName>
        <fullName evidence="1">Uncharacterized protein</fullName>
    </submittedName>
</protein>
<sequence>MHYTDHNEEVYRAEVLLAPSIQYCVPATTEDIFSTRSLNVPSIFTGACYTMGVTAAVIASTSQSTPFSKPTIRR</sequence>
<evidence type="ECO:0000313" key="2">
    <source>
        <dbReference type="Proteomes" id="UP000823561"/>
    </source>
</evidence>
<name>A0AAV6H2T2_9TELE</name>
<gene>
    <name evidence="1" type="ORF">AALO_G00072280</name>
</gene>
<dbReference type="Proteomes" id="UP000823561">
    <property type="component" value="Chromosome 5"/>
</dbReference>
<evidence type="ECO:0000313" key="1">
    <source>
        <dbReference type="EMBL" id="KAG5281445.1"/>
    </source>
</evidence>
<dbReference type="AlphaFoldDB" id="A0AAV6H2T2"/>
<organism evidence="1 2">
    <name type="scientific">Alosa alosa</name>
    <name type="common">allis shad</name>
    <dbReference type="NCBI Taxonomy" id="278164"/>
    <lineage>
        <taxon>Eukaryota</taxon>
        <taxon>Metazoa</taxon>
        <taxon>Chordata</taxon>
        <taxon>Craniata</taxon>
        <taxon>Vertebrata</taxon>
        <taxon>Euteleostomi</taxon>
        <taxon>Actinopterygii</taxon>
        <taxon>Neopterygii</taxon>
        <taxon>Teleostei</taxon>
        <taxon>Clupei</taxon>
        <taxon>Clupeiformes</taxon>
        <taxon>Clupeoidei</taxon>
        <taxon>Clupeidae</taxon>
        <taxon>Alosa</taxon>
    </lineage>
</organism>